<sequence length="205" mass="23725">MINELFITEKVKVSELVPSSKNPRKIKQEERKKLWERIQKYGMISIPIRDADGTLLGGKQRCELLVQYGLGDSMIDVRTATRKLTDEELREVMVIENTHAGEWDLEILKKEFDDFLDLSDYGFNLDAIDQVANEIAEAQEPEYPIVPKFSEKYSAVIIVIENSIDENFVRSVLGLEVMKDYKTSNVGESYVLNAKQFTERWNKRL</sequence>
<evidence type="ECO:0000313" key="2">
    <source>
        <dbReference type="Proteomes" id="UP000609064"/>
    </source>
</evidence>
<dbReference type="AlphaFoldDB" id="A0A917DL54"/>
<reference evidence="1" key="2">
    <citation type="submission" date="2020-09" db="EMBL/GenBank/DDBJ databases">
        <authorList>
            <person name="Sun Q."/>
            <person name="Zhou Y."/>
        </authorList>
    </citation>
    <scope>NUCLEOTIDE SEQUENCE</scope>
    <source>
        <strain evidence="1">CGMCC 1.15958</strain>
    </source>
</reference>
<keyword evidence="2" id="KW-1185">Reference proteome</keyword>
<dbReference type="Proteomes" id="UP000609064">
    <property type="component" value="Unassembled WGS sequence"/>
</dbReference>
<gene>
    <name evidence="1" type="ORF">GCM10011514_06400</name>
</gene>
<comment type="caution">
    <text evidence="1">The sequence shown here is derived from an EMBL/GenBank/DDBJ whole genome shotgun (WGS) entry which is preliminary data.</text>
</comment>
<dbReference type="SUPFAM" id="SSF110849">
    <property type="entry name" value="ParB/Sulfiredoxin"/>
    <property type="match status" value="1"/>
</dbReference>
<organism evidence="1 2">
    <name type="scientific">Emticicia aquatilis</name>
    <dbReference type="NCBI Taxonomy" id="1537369"/>
    <lineage>
        <taxon>Bacteria</taxon>
        <taxon>Pseudomonadati</taxon>
        <taxon>Bacteroidota</taxon>
        <taxon>Cytophagia</taxon>
        <taxon>Cytophagales</taxon>
        <taxon>Leadbetterellaceae</taxon>
        <taxon>Emticicia</taxon>
    </lineage>
</organism>
<proteinExistence type="predicted"/>
<name>A0A917DL54_9BACT</name>
<dbReference type="EMBL" id="BMKK01000001">
    <property type="protein sequence ID" value="GGD45077.1"/>
    <property type="molecule type" value="Genomic_DNA"/>
</dbReference>
<reference evidence="1" key="1">
    <citation type="journal article" date="2014" name="Int. J. Syst. Evol. Microbiol.">
        <title>Complete genome sequence of Corynebacterium casei LMG S-19264T (=DSM 44701T), isolated from a smear-ripened cheese.</title>
        <authorList>
            <consortium name="US DOE Joint Genome Institute (JGI-PGF)"/>
            <person name="Walter F."/>
            <person name="Albersmeier A."/>
            <person name="Kalinowski J."/>
            <person name="Ruckert C."/>
        </authorList>
    </citation>
    <scope>NUCLEOTIDE SEQUENCE</scope>
    <source>
        <strain evidence="1">CGMCC 1.15958</strain>
    </source>
</reference>
<evidence type="ECO:0000313" key="1">
    <source>
        <dbReference type="EMBL" id="GGD45077.1"/>
    </source>
</evidence>
<accession>A0A917DL54</accession>
<dbReference type="RefSeq" id="WP_188764569.1">
    <property type="nucleotide sequence ID" value="NZ_BMKK01000001.1"/>
</dbReference>
<evidence type="ECO:0008006" key="3">
    <source>
        <dbReference type="Google" id="ProtNLM"/>
    </source>
</evidence>
<protein>
    <recommendedName>
        <fullName evidence="3">ParB/Sulfiredoxin domain-containing protein</fullName>
    </recommendedName>
</protein>
<dbReference type="InterPro" id="IPR036086">
    <property type="entry name" value="ParB/Sulfiredoxin_sf"/>
</dbReference>